<keyword evidence="4" id="KW-1185">Reference proteome</keyword>
<keyword evidence="2" id="KW-0812">Transmembrane</keyword>
<dbReference type="EMBL" id="SNWR01000002">
    <property type="protein sequence ID" value="TDO32717.1"/>
    <property type="molecule type" value="Genomic_DNA"/>
</dbReference>
<feature type="transmembrane region" description="Helical" evidence="2">
    <location>
        <begin position="142"/>
        <end position="163"/>
    </location>
</feature>
<keyword evidence="2" id="KW-0472">Membrane</keyword>
<gene>
    <name evidence="3" type="ORF">C8E87_8189</name>
</gene>
<evidence type="ECO:0000256" key="1">
    <source>
        <dbReference type="SAM" id="MobiDB-lite"/>
    </source>
</evidence>
<evidence type="ECO:0000313" key="4">
    <source>
        <dbReference type="Proteomes" id="UP000294901"/>
    </source>
</evidence>
<keyword evidence="2" id="KW-1133">Transmembrane helix</keyword>
<reference evidence="3 4" key="1">
    <citation type="submission" date="2019-03" db="EMBL/GenBank/DDBJ databases">
        <title>Sequencing the genomes of 1000 actinobacteria strains.</title>
        <authorList>
            <person name="Klenk H.-P."/>
        </authorList>
    </citation>
    <scope>NUCLEOTIDE SEQUENCE [LARGE SCALE GENOMIC DNA]</scope>
    <source>
        <strain evidence="3 4">DSM 43805</strain>
    </source>
</reference>
<name>A0A4R6JBQ9_9ACTN</name>
<dbReference type="AlphaFoldDB" id="A0A4R6JBQ9"/>
<feature type="transmembrane region" description="Helical" evidence="2">
    <location>
        <begin position="57"/>
        <end position="73"/>
    </location>
</feature>
<evidence type="ECO:0000256" key="2">
    <source>
        <dbReference type="SAM" id="Phobius"/>
    </source>
</evidence>
<organism evidence="3 4">
    <name type="scientific">Paractinoplanes brasiliensis</name>
    <dbReference type="NCBI Taxonomy" id="52695"/>
    <lineage>
        <taxon>Bacteria</taxon>
        <taxon>Bacillati</taxon>
        <taxon>Actinomycetota</taxon>
        <taxon>Actinomycetes</taxon>
        <taxon>Micromonosporales</taxon>
        <taxon>Micromonosporaceae</taxon>
        <taxon>Paractinoplanes</taxon>
    </lineage>
</organism>
<dbReference type="Proteomes" id="UP000294901">
    <property type="component" value="Unassembled WGS sequence"/>
</dbReference>
<comment type="caution">
    <text evidence="3">The sequence shown here is derived from an EMBL/GenBank/DDBJ whole genome shotgun (WGS) entry which is preliminary data.</text>
</comment>
<sequence>MDGTAVDANGAAPGPVRDPGEQSPDPAQPSGADIEIFKMVAEHFRQDLREFWVRNNMYMLVTGILVSVFSSLGDKGAYKLAVPAFGLLVSIFWFAVSHGSLRWLQIWRNELCKIDREVDRFQVYYRVEHRERARGNVWSPSWVTHLLPVVVGVGWLALLIFAVV</sequence>
<dbReference type="Pfam" id="PF24838">
    <property type="entry name" value="8xMP"/>
    <property type="match status" value="1"/>
</dbReference>
<proteinExistence type="predicted"/>
<protein>
    <submittedName>
        <fullName evidence="3">Uncharacterized protein</fullName>
    </submittedName>
</protein>
<evidence type="ECO:0000313" key="3">
    <source>
        <dbReference type="EMBL" id="TDO32717.1"/>
    </source>
</evidence>
<feature type="transmembrane region" description="Helical" evidence="2">
    <location>
        <begin position="80"/>
        <end position="101"/>
    </location>
</feature>
<feature type="region of interest" description="Disordered" evidence="1">
    <location>
        <begin position="1"/>
        <end position="28"/>
    </location>
</feature>
<dbReference type="InterPro" id="IPR056918">
    <property type="entry name" value="8xMP"/>
</dbReference>
<accession>A0A4R6JBQ9</accession>